<dbReference type="Proteomes" id="UP000324705">
    <property type="component" value="Chromosome 6A"/>
</dbReference>
<organism evidence="1 2">
    <name type="scientific">Triticum turgidum subsp. durum</name>
    <name type="common">Durum wheat</name>
    <name type="synonym">Triticum durum</name>
    <dbReference type="NCBI Taxonomy" id="4567"/>
    <lineage>
        <taxon>Eukaryota</taxon>
        <taxon>Viridiplantae</taxon>
        <taxon>Streptophyta</taxon>
        <taxon>Embryophyta</taxon>
        <taxon>Tracheophyta</taxon>
        <taxon>Spermatophyta</taxon>
        <taxon>Magnoliopsida</taxon>
        <taxon>Liliopsida</taxon>
        <taxon>Poales</taxon>
        <taxon>Poaceae</taxon>
        <taxon>BOP clade</taxon>
        <taxon>Pooideae</taxon>
        <taxon>Triticodae</taxon>
        <taxon>Triticeae</taxon>
        <taxon>Triticinae</taxon>
        <taxon>Triticum</taxon>
    </lineage>
</organism>
<reference evidence="1 2" key="1">
    <citation type="submission" date="2017-09" db="EMBL/GenBank/DDBJ databases">
        <authorList>
            <consortium name="International Durum Wheat Genome Sequencing Consortium (IDWGSC)"/>
            <person name="Milanesi L."/>
        </authorList>
    </citation>
    <scope>NUCLEOTIDE SEQUENCE [LARGE SCALE GENOMIC DNA]</scope>
    <source>
        <strain evidence="2">cv. Svevo</strain>
    </source>
</reference>
<dbReference type="EMBL" id="LT934121">
    <property type="protein sequence ID" value="VAI41726.1"/>
    <property type="molecule type" value="Genomic_DNA"/>
</dbReference>
<keyword evidence="2" id="KW-1185">Reference proteome</keyword>
<proteinExistence type="predicted"/>
<evidence type="ECO:0000313" key="1">
    <source>
        <dbReference type="EMBL" id="VAI41726.1"/>
    </source>
</evidence>
<dbReference type="AlphaFoldDB" id="A0A9R1AVH1"/>
<evidence type="ECO:0000313" key="2">
    <source>
        <dbReference type="Proteomes" id="UP000324705"/>
    </source>
</evidence>
<protein>
    <submittedName>
        <fullName evidence="1">Uncharacterized protein</fullName>
    </submittedName>
</protein>
<name>A0A9R1AVH1_TRITD</name>
<gene>
    <name evidence="1" type="ORF">TRITD_6Av1G005510</name>
</gene>
<sequence length="151" mass="16891">MPRKIRNERRIKKRSIKGATMTPQILKGMRRMTRGNLEGIAVIARNLGSTPMLQTQIVKTGIEDTKRIEIVPAKMVGMRSLKTVNLEKMGRSIRLCFYLQDFDGQFHAPATIDSAWTWMPVAALTTLVCKRGSRCSSSSSFTAMSNLTVLS</sequence>
<accession>A0A9R1AVH1</accession>
<dbReference type="Gramene" id="TRITD6Av1G005510.1">
    <property type="protein sequence ID" value="TRITD6Av1G005510.1"/>
    <property type="gene ID" value="TRITD6Av1G005510"/>
</dbReference>